<evidence type="ECO:0000313" key="1">
    <source>
        <dbReference type="EMBL" id="TWV60506.1"/>
    </source>
</evidence>
<organism evidence="1 2">
    <name type="scientific">Parabacteroides distasonis</name>
    <dbReference type="NCBI Taxonomy" id="823"/>
    <lineage>
        <taxon>Bacteria</taxon>
        <taxon>Pseudomonadati</taxon>
        <taxon>Bacteroidota</taxon>
        <taxon>Bacteroidia</taxon>
        <taxon>Bacteroidales</taxon>
        <taxon>Tannerellaceae</taxon>
        <taxon>Parabacteroides</taxon>
    </lineage>
</organism>
<dbReference type="AlphaFoldDB" id="A0A174SJF1"/>
<gene>
    <name evidence="1" type="ORF">FSA05_14670</name>
</gene>
<name>A0A174SJF1_PARDI</name>
<dbReference type="RefSeq" id="WP_057326736.1">
    <property type="nucleotide sequence ID" value="NZ_JADMWZ010000023.1"/>
</dbReference>
<proteinExistence type="predicted"/>
<protein>
    <submittedName>
        <fullName evidence="1">Uncharacterized protein</fullName>
    </submittedName>
</protein>
<evidence type="ECO:0000313" key="2">
    <source>
        <dbReference type="Proteomes" id="UP000315827"/>
    </source>
</evidence>
<dbReference type="Proteomes" id="UP000315827">
    <property type="component" value="Unassembled WGS sequence"/>
</dbReference>
<dbReference type="EMBL" id="VOHW01000009">
    <property type="protein sequence ID" value="TWV60506.1"/>
    <property type="molecule type" value="Genomic_DNA"/>
</dbReference>
<comment type="caution">
    <text evidence="1">The sequence shown here is derived from an EMBL/GenBank/DDBJ whole genome shotgun (WGS) entry which is preliminary data.</text>
</comment>
<reference evidence="1 2" key="1">
    <citation type="submission" date="2019-07" db="EMBL/GenBank/DDBJ databases">
        <title>Genome sequencing of Parabacteroides distasonis iSURF_7.</title>
        <authorList>
            <person name="Degefu H.N."/>
            <person name="Ruoff K.L."/>
            <person name="Price C.E."/>
            <person name="Valls R.A."/>
            <person name="O'Toole G.A."/>
        </authorList>
    </citation>
    <scope>NUCLEOTIDE SEQUENCE [LARGE SCALE GENOMIC DNA]</scope>
    <source>
        <strain evidence="1 2">CFPLTA003_1B</strain>
    </source>
</reference>
<dbReference type="Gene3D" id="3.40.50.11350">
    <property type="match status" value="1"/>
</dbReference>
<accession>A0A174SJF1</accession>
<sequence>MNSMSKMKVLVLVPIGGLANRFYAISSAISFCQMYGIRLHVIWFKDWGMGADFHSLLDLAPILSNIKVVDAHWQDYIYDRPRKRNFWLPYLYQKVAFPERFYEKDIYNRFSVESLLNSFQKHDSVYLVQFRSFYKNEITFKCLSPIKPIQQQIDERTKFFEDKHVIGMHIRRGDHTTPTLGSPLSLFISKIEEEVTLDPNTYFYVASDSFSEKKKLKDLFGERIITRFDEVRRDNESGIVDALVELYTLAHTSKIYGSLASSYSSLASELLMRDLEILSIEA</sequence>